<comment type="caution">
    <text evidence="1">The sequence shown here is derived from an EMBL/GenBank/DDBJ whole genome shotgun (WGS) entry which is preliminary data.</text>
</comment>
<gene>
    <name evidence="1" type="ORF">G4177_29110</name>
</gene>
<reference evidence="1 2" key="1">
    <citation type="submission" date="2020-02" db="EMBL/GenBank/DDBJ databases">
        <authorList>
            <person name="Babadi Z.K."/>
            <person name="Risdian C."/>
            <person name="Ebrahimipour G.H."/>
            <person name="Wink J."/>
        </authorList>
    </citation>
    <scope>NUCLEOTIDE SEQUENCE [LARGE SCALE GENOMIC DNA]</scope>
    <source>
        <strain evidence="1 2">ZKHCc1 1396</strain>
    </source>
</reference>
<dbReference type="Proteomes" id="UP001516472">
    <property type="component" value="Unassembled WGS sequence"/>
</dbReference>
<evidence type="ECO:0000313" key="2">
    <source>
        <dbReference type="Proteomes" id="UP001516472"/>
    </source>
</evidence>
<organism evidence="1 2">
    <name type="scientific">Corallococcus soli</name>
    <dbReference type="NCBI Taxonomy" id="2710757"/>
    <lineage>
        <taxon>Bacteria</taxon>
        <taxon>Pseudomonadati</taxon>
        <taxon>Myxococcota</taxon>
        <taxon>Myxococcia</taxon>
        <taxon>Myxococcales</taxon>
        <taxon>Cystobacterineae</taxon>
        <taxon>Myxococcaceae</taxon>
        <taxon>Corallococcus</taxon>
    </lineage>
</organism>
<name>A0ABR9PWB4_9BACT</name>
<proteinExistence type="predicted"/>
<protein>
    <submittedName>
        <fullName evidence="1">Uncharacterized protein</fullName>
    </submittedName>
</protein>
<sequence>MEVESERIKMAEMGEDEFVQKVAERLARMPKDTAPTGEPYHLLEAATADGELLGQYWMEGPEGGLPVFQSRKDALTAVRCMPLPSELGGYSEAAERWHIRALSGDEFRYFFLNPYVTLYVVITVLESGIETRPL</sequence>
<dbReference type="RefSeq" id="WP_193429419.1">
    <property type="nucleotide sequence ID" value="NZ_CBCSIP010000325.1"/>
</dbReference>
<keyword evidence="2" id="KW-1185">Reference proteome</keyword>
<evidence type="ECO:0000313" key="1">
    <source>
        <dbReference type="EMBL" id="MBE4752231.1"/>
    </source>
</evidence>
<dbReference type="EMBL" id="JAAIYO010000011">
    <property type="protein sequence ID" value="MBE4752231.1"/>
    <property type="molecule type" value="Genomic_DNA"/>
</dbReference>
<accession>A0ABR9PWB4</accession>